<protein>
    <submittedName>
        <fullName evidence="2">Uncharacterized protein</fullName>
    </submittedName>
</protein>
<reference evidence="2" key="1">
    <citation type="submission" date="2023-10" db="EMBL/GenBank/DDBJ databases">
        <authorList>
            <person name="Domelevo Entfellner J.-B."/>
        </authorList>
    </citation>
    <scope>NUCLEOTIDE SEQUENCE</scope>
</reference>
<dbReference type="Gramene" id="rna-AYBTSS11_LOCUS9642">
    <property type="protein sequence ID" value="CAJ1940327.1"/>
    <property type="gene ID" value="gene-AYBTSS11_LOCUS9642"/>
</dbReference>
<gene>
    <name evidence="2" type="ORF">AYBTSS11_LOCUS9642</name>
</gene>
<evidence type="ECO:0000256" key="1">
    <source>
        <dbReference type="SAM" id="MobiDB-lite"/>
    </source>
</evidence>
<proteinExistence type="predicted"/>
<organism evidence="2 3">
    <name type="scientific">Sphenostylis stenocarpa</name>
    <dbReference type="NCBI Taxonomy" id="92480"/>
    <lineage>
        <taxon>Eukaryota</taxon>
        <taxon>Viridiplantae</taxon>
        <taxon>Streptophyta</taxon>
        <taxon>Embryophyta</taxon>
        <taxon>Tracheophyta</taxon>
        <taxon>Spermatophyta</taxon>
        <taxon>Magnoliopsida</taxon>
        <taxon>eudicotyledons</taxon>
        <taxon>Gunneridae</taxon>
        <taxon>Pentapetalae</taxon>
        <taxon>rosids</taxon>
        <taxon>fabids</taxon>
        <taxon>Fabales</taxon>
        <taxon>Fabaceae</taxon>
        <taxon>Papilionoideae</taxon>
        <taxon>50 kb inversion clade</taxon>
        <taxon>NPAAA clade</taxon>
        <taxon>indigoferoid/millettioid clade</taxon>
        <taxon>Phaseoleae</taxon>
        <taxon>Sphenostylis</taxon>
    </lineage>
</organism>
<keyword evidence="3" id="KW-1185">Reference proteome</keyword>
<evidence type="ECO:0000313" key="2">
    <source>
        <dbReference type="EMBL" id="CAJ1940327.1"/>
    </source>
</evidence>
<feature type="region of interest" description="Disordered" evidence="1">
    <location>
        <begin position="31"/>
        <end position="65"/>
    </location>
</feature>
<dbReference type="Proteomes" id="UP001189624">
    <property type="component" value="Chromosome 3"/>
</dbReference>
<evidence type="ECO:0000313" key="3">
    <source>
        <dbReference type="Proteomes" id="UP001189624"/>
    </source>
</evidence>
<sequence length="122" mass="12871">MTPTTGPTALNTRSSFSRFLPLSNSYSTISASNGKTRLLPGSNGARQGLRSQGNSRSDKAGTERVGGGSLVVRRAVVLGGSGRLVARLGMIRRWLAVGRRRFGKATEWALVGEGRELAVAAQ</sequence>
<accession>A0AA86S9S1</accession>
<dbReference type="EMBL" id="OY731400">
    <property type="protein sequence ID" value="CAJ1940327.1"/>
    <property type="molecule type" value="Genomic_DNA"/>
</dbReference>
<dbReference type="AlphaFoldDB" id="A0AA86S9S1"/>
<name>A0AA86S9S1_9FABA</name>